<proteinExistence type="predicted"/>
<evidence type="ECO:0000256" key="1">
    <source>
        <dbReference type="ARBA" id="ARBA00023172"/>
    </source>
</evidence>
<dbReference type="AlphaFoldDB" id="A0A291QIH5"/>
<reference evidence="4 5" key="1">
    <citation type="submission" date="2017-08" db="EMBL/GenBank/DDBJ databases">
        <title>Complete Genome Sequence of Streptomyces formicae KY5, the formicamycin producer.</title>
        <authorList>
            <person name="Holmes N.A."/>
            <person name="Devine R."/>
            <person name="Qin Z."/>
            <person name="Seipke R.F."/>
            <person name="Wilkinson B."/>
            <person name="Hutchings M.I."/>
        </authorList>
    </citation>
    <scope>NUCLEOTIDE SEQUENCE [LARGE SCALE GENOMIC DNA]</scope>
    <source>
        <strain evidence="4 5">KY5</strain>
    </source>
</reference>
<evidence type="ECO:0000259" key="3">
    <source>
        <dbReference type="PROSITE" id="PS51898"/>
    </source>
</evidence>
<dbReference type="EMBL" id="CP022685">
    <property type="protein sequence ID" value="ATL31245.1"/>
    <property type="molecule type" value="Genomic_DNA"/>
</dbReference>
<dbReference type="KEGG" id="sfk:KY5_6227"/>
<dbReference type="GO" id="GO:0003677">
    <property type="term" value="F:DNA binding"/>
    <property type="evidence" value="ECO:0007669"/>
    <property type="project" value="InterPro"/>
</dbReference>
<dbReference type="InterPro" id="IPR002104">
    <property type="entry name" value="Integrase_catalytic"/>
</dbReference>
<dbReference type="GO" id="GO:0006310">
    <property type="term" value="P:DNA recombination"/>
    <property type="evidence" value="ECO:0007669"/>
    <property type="project" value="UniProtKB-KW"/>
</dbReference>
<evidence type="ECO:0000313" key="4">
    <source>
        <dbReference type="EMBL" id="ATL31245.1"/>
    </source>
</evidence>
<protein>
    <recommendedName>
        <fullName evidence="3">Tyr recombinase domain-containing protein</fullName>
    </recommendedName>
</protein>
<dbReference type="PROSITE" id="PS51898">
    <property type="entry name" value="TYR_RECOMBINASE"/>
    <property type="match status" value="1"/>
</dbReference>
<organism evidence="4 5">
    <name type="scientific">Streptomyces formicae</name>
    <dbReference type="NCBI Taxonomy" id="1616117"/>
    <lineage>
        <taxon>Bacteria</taxon>
        <taxon>Bacillati</taxon>
        <taxon>Actinomycetota</taxon>
        <taxon>Actinomycetes</taxon>
        <taxon>Kitasatosporales</taxon>
        <taxon>Streptomycetaceae</taxon>
        <taxon>Streptomyces</taxon>
    </lineage>
</organism>
<accession>A0A291QIH5</accession>
<dbReference type="RefSeq" id="WP_234362951.1">
    <property type="nucleotide sequence ID" value="NZ_CP022685.1"/>
</dbReference>
<dbReference type="SUPFAM" id="SSF56349">
    <property type="entry name" value="DNA breaking-rejoining enzymes"/>
    <property type="match status" value="1"/>
</dbReference>
<feature type="domain" description="Tyr recombinase" evidence="3">
    <location>
        <begin position="1"/>
        <end position="124"/>
    </location>
</feature>
<gene>
    <name evidence="4" type="ORF">KY5_6227</name>
</gene>
<keyword evidence="5" id="KW-1185">Reference proteome</keyword>
<dbReference type="Pfam" id="PF00589">
    <property type="entry name" value="Phage_integrase"/>
    <property type="match status" value="1"/>
</dbReference>
<dbReference type="Proteomes" id="UP000221011">
    <property type="component" value="Chromosome"/>
</dbReference>
<sequence length="174" mass="19635">MGAPKTKRSRRTVVVTEAFWQKLKRRARGKAQDDLLFTGPEGNRWDPGTFRRLRWMPAIELAIEKFGLAKRPRLHDVRHSHASWLIAAKVPLPAIQRCLGHESITTTVDRYGHLLDALDDEVITAIEWAMNPNAPLPGFLAHSGLADAAKDLPTVPHQHQHPPSTRSRGRTRAR</sequence>
<dbReference type="InterPro" id="IPR011010">
    <property type="entry name" value="DNA_brk_join_enz"/>
</dbReference>
<dbReference type="GO" id="GO:0015074">
    <property type="term" value="P:DNA integration"/>
    <property type="evidence" value="ECO:0007669"/>
    <property type="project" value="InterPro"/>
</dbReference>
<dbReference type="Gene3D" id="1.10.443.10">
    <property type="entry name" value="Intergrase catalytic core"/>
    <property type="match status" value="1"/>
</dbReference>
<evidence type="ECO:0000256" key="2">
    <source>
        <dbReference type="SAM" id="MobiDB-lite"/>
    </source>
</evidence>
<evidence type="ECO:0000313" key="5">
    <source>
        <dbReference type="Proteomes" id="UP000221011"/>
    </source>
</evidence>
<name>A0A291QIH5_9ACTN</name>
<keyword evidence="1" id="KW-0233">DNA recombination</keyword>
<dbReference type="InterPro" id="IPR013762">
    <property type="entry name" value="Integrase-like_cat_sf"/>
</dbReference>
<feature type="region of interest" description="Disordered" evidence="2">
    <location>
        <begin position="153"/>
        <end position="174"/>
    </location>
</feature>